<dbReference type="PANTHER" id="PTHR34477:SF5">
    <property type="entry name" value="BSL5627 PROTEIN"/>
    <property type="match status" value="1"/>
</dbReference>
<dbReference type="InterPro" id="IPR050190">
    <property type="entry name" value="UPF0213_domain"/>
</dbReference>
<comment type="similarity">
    <text evidence="1">Belongs to the UPF0213 family.</text>
</comment>
<keyword evidence="3" id="KW-0255">Endonuclease</keyword>
<dbReference type="Pfam" id="PF01541">
    <property type="entry name" value="GIY-YIG"/>
    <property type="match status" value="1"/>
</dbReference>
<sequence>MPRVLGCAKLTPMRERQPCVYILASGYNGTLYVGVTSNLIGRLIQHRDGTFEGFTARYGVLHLVWFETTDTMADAIASEKRIKAWRRDWKKNLIEKANPGWLDLAVNLGLPPLG</sequence>
<dbReference type="Gene3D" id="3.40.1440.10">
    <property type="entry name" value="GIY-YIG endonuclease"/>
    <property type="match status" value="1"/>
</dbReference>
<protein>
    <submittedName>
        <fullName evidence="3">Endonuclease</fullName>
    </submittedName>
</protein>
<dbReference type="PROSITE" id="PS50164">
    <property type="entry name" value="GIY_YIG"/>
    <property type="match status" value="1"/>
</dbReference>
<dbReference type="EMBL" id="JACIDB010000001">
    <property type="protein sequence ID" value="MBB3873940.1"/>
    <property type="molecule type" value="Genomic_DNA"/>
</dbReference>
<keyword evidence="3" id="KW-0540">Nuclease</keyword>
<dbReference type="SUPFAM" id="SSF82771">
    <property type="entry name" value="GIY-YIG endonuclease"/>
    <property type="match status" value="1"/>
</dbReference>
<evidence type="ECO:0000256" key="1">
    <source>
        <dbReference type="ARBA" id="ARBA00007435"/>
    </source>
</evidence>
<organism evidence="3 4">
    <name type="scientific">Sphingomonas aquatilis</name>
    <dbReference type="NCBI Taxonomy" id="93063"/>
    <lineage>
        <taxon>Bacteria</taxon>
        <taxon>Pseudomonadati</taxon>
        <taxon>Pseudomonadota</taxon>
        <taxon>Alphaproteobacteria</taxon>
        <taxon>Sphingomonadales</taxon>
        <taxon>Sphingomonadaceae</taxon>
        <taxon>Sphingomonas</taxon>
    </lineage>
</organism>
<comment type="caution">
    <text evidence="3">The sequence shown here is derived from an EMBL/GenBank/DDBJ whole genome shotgun (WGS) entry which is preliminary data.</text>
</comment>
<name>A0AAW3TP86_9SPHN</name>
<feature type="domain" description="GIY-YIG" evidence="2">
    <location>
        <begin position="16"/>
        <end position="93"/>
    </location>
</feature>
<proteinExistence type="inferred from homology"/>
<keyword evidence="3" id="KW-0378">Hydrolase</keyword>
<dbReference type="GO" id="GO:0004519">
    <property type="term" value="F:endonuclease activity"/>
    <property type="evidence" value="ECO:0007669"/>
    <property type="project" value="UniProtKB-KW"/>
</dbReference>
<reference evidence="3 4" key="1">
    <citation type="submission" date="2020-08" db="EMBL/GenBank/DDBJ databases">
        <title>Genomic Encyclopedia of Type Strains, Phase IV (KMG-IV): sequencing the most valuable type-strain genomes for metagenomic binning, comparative biology and taxonomic classification.</title>
        <authorList>
            <person name="Goeker M."/>
        </authorList>
    </citation>
    <scope>NUCLEOTIDE SEQUENCE [LARGE SCALE GENOMIC DNA]</scope>
    <source>
        <strain evidence="3 4">DSM 15581</strain>
    </source>
</reference>
<dbReference type="AlphaFoldDB" id="A0AAW3TP86"/>
<dbReference type="Proteomes" id="UP000528945">
    <property type="component" value="Unassembled WGS sequence"/>
</dbReference>
<accession>A0AAW3TP86</accession>
<evidence type="ECO:0000313" key="4">
    <source>
        <dbReference type="Proteomes" id="UP000528945"/>
    </source>
</evidence>
<keyword evidence="4" id="KW-1185">Reference proteome</keyword>
<gene>
    <name evidence="3" type="ORF">GGR47_000156</name>
</gene>
<dbReference type="InterPro" id="IPR000305">
    <property type="entry name" value="GIY-YIG_endonuc"/>
</dbReference>
<dbReference type="PANTHER" id="PTHR34477">
    <property type="entry name" value="UPF0213 PROTEIN YHBQ"/>
    <property type="match status" value="1"/>
</dbReference>
<dbReference type="CDD" id="cd10448">
    <property type="entry name" value="GIY-YIG_unchar_3"/>
    <property type="match status" value="1"/>
</dbReference>
<dbReference type="InterPro" id="IPR035901">
    <property type="entry name" value="GIY-YIG_endonuc_sf"/>
</dbReference>
<evidence type="ECO:0000313" key="3">
    <source>
        <dbReference type="EMBL" id="MBB3873940.1"/>
    </source>
</evidence>
<evidence type="ECO:0000259" key="2">
    <source>
        <dbReference type="PROSITE" id="PS50164"/>
    </source>
</evidence>